<dbReference type="EMBL" id="BLXT01006630">
    <property type="protein sequence ID" value="GFO32562.1"/>
    <property type="molecule type" value="Genomic_DNA"/>
</dbReference>
<dbReference type="Proteomes" id="UP000735302">
    <property type="component" value="Unassembled WGS sequence"/>
</dbReference>
<evidence type="ECO:0000256" key="1">
    <source>
        <dbReference type="SAM" id="MobiDB-lite"/>
    </source>
</evidence>
<dbReference type="AlphaFoldDB" id="A0AAV4CL75"/>
<reference evidence="2 3" key="1">
    <citation type="journal article" date="2021" name="Elife">
        <title>Chloroplast acquisition without the gene transfer in kleptoplastic sea slugs, Plakobranchus ocellatus.</title>
        <authorList>
            <person name="Maeda T."/>
            <person name="Takahashi S."/>
            <person name="Yoshida T."/>
            <person name="Shimamura S."/>
            <person name="Takaki Y."/>
            <person name="Nagai Y."/>
            <person name="Toyoda A."/>
            <person name="Suzuki Y."/>
            <person name="Arimoto A."/>
            <person name="Ishii H."/>
            <person name="Satoh N."/>
            <person name="Nishiyama T."/>
            <person name="Hasebe M."/>
            <person name="Maruyama T."/>
            <person name="Minagawa J."/>
            <person name="Obokata J."/>
            <person name="Shigenobu S."/>
        </authorList>
    </citation>
    <scope>NUCLEOTIDE SEQUENCE [LARGE SCALE GENOMIC DNA]</scope>
</reference>
<evidence type="ECO:0000313" key="2">
    <source>
        <dbReference type="EMBL" id="GFO32562.1"/>
    </source>
</evidence>
<name>A0AAV4CL75_9GAST</name>
<evidence type="ECO:0000313" key="3">
    <source>
        <dbReference type="Proteomes" id="UP000735302"/>
    </source>
</evidence>
<proteinExistence type="predicted"/>
<organism evidence="2 3">
    <name type="scientific">Plakobranchus ocellatus</name>
    <dbReference type="NCBI Taxonomy" id="259542"/>
    <lineage>
        <taxon>Eukaryota</taxon>
        <taxon>Metazoa</taxon>
        <taxon>Spiralia</taxon>
        <taxon>Lophotrochozoa</taxon>
        <taxon>Mollusca</taxon>
        <taxon>Gastropoda</taxon>
        <taxon>Heterobranchia</taxon>
        <taxon>Euthyneura</taxon>
        <taxon>Panpulmonata</taxon>
        <taxon>Sacoglossa</taxon>
        <taxon>Placobranchoidea</taxon>
        <taxon>Plakobranchidae</taxon>
        <taxon>Plakobranchus</taxon>
    </lineage>
</organism>
<gene>
    <name evidence="2" type="ORF">PoB_005906700</name>
</gene>
<sequence>MCTGRSREAGKSRRQAYKDMLAEKTDERYVGRGRRQAEVEDIKTMLAEKTDERYVGRGRETGRSRRHKDYAGREDR</sequence>
<accession>A0AAV4CL75</accession>
<keyword evidence="3" id="KW-1185">Reference proteome</keyword>
<protein>
    <submittedName>
        <fullName evidence="2">Uncharacterized protein</fullName>
    </submittedName>
</protein>
<feature type="region of interest" description="Disordered" evidence="1">
    <location>
        <begin position="49"/>
        <end position="76"/>
    </location>
</feature>
<comment type="caution">
    <text evidence="2">The sequence shown here is derived from an EMBL/GenBank/DDBJ whole genome shotgun (WGS) entry which is preliminary data.</text>
</comment>